<keyword evidence="1" id="KW-0472">Membrane</keyword>
<gene>
    <name evidence="2" type="ORF">AXE65_10280</name>
</gene>
<dbReference type="EMBL" id="LSZO01000044">
    <property type="protein sequence ID" value="KXU39090.1"/>
    <property type="molecule type" value="Genomic_DNA"/>
</dbReference>
<accession>A0A139SXB6</accession>
<sequence length="94" mass="10818">MERNKSYSSNKENHKESRALFLCLSFMLLTLFYAYKGSYTPNLNGAYLFKNNGKVAVQSMGMVTAYDFISPSPLLFYATRISLKDLKHNGHYPY</sequence>
<keyword evidence="1" id="KW-0812">Transmembrane</keyword>
<dbReference type="Proteomes" id="UP000072660">
    <property type="component" value="Unassembled WGS sequence"/>
</dbReference>
<reference evidence="2 3" key="1">
    <citation type="submission" date="2016-02" db="EMBL/GenBank/DDBJ databases">
        <authorList>
            <person name="Wen L."/>
            <person name="He K."/>
            <person name="Yang H."/>
        </authorList>
    </citation>
    <scope>NUCLEOTIDE SEQUENCE [LARGE SCALE GENOMIC DNA]</scope>
    <source>
        <strain evidence="2 3">CV58</strain>
    </source>
</reference>
<protein>
    <submittedName>
        <fullName evidence="2">Uncharacterized protein</fullName>
    </submittedName>
</protein>
<dbReference type="RefSeq" id="WP_068387455.1">
    <property type="nucleotide sequence ID" value="NZ_LSZO01000044.1"/>
</dbReference>
<keyword evidence="3" id="KW-1185">Reference proteome</keyword>
<dbReference type="AlphaFoldDB" id="A0A139SXB6"/>
<comment type="caution">
    <text evidence="2">The sequence shown here is derived from an EMBL/GenBank/DDBJ whole genome shotgun (WGS) entry which is preliminary data.</text>
</comment>
<evidence type="ECO:0000313" key="2">
    <source>
        <dbReference type="EMBL" id="KXU39090.1"/>
    </source>
</evidence>
<evidence type="ECO:0000313" key="3">
    <source>
        <dbReference type="Proteomes" id="UP000072660"/>
    </source>
</evidence>
<feature type="transmembrane region" description="Helical" evidence="1">
    <location>
        <begin position="20"/>
        <end position="35"/>
    </location>
</feature>
<keyword evidence="1" id="KW-1133">Transmembrane helix</keyword>
<feature type="transmembrane region" description="Helical" evidence="1">
    <location>
        <begin position="55"/>
        <end position="78"/>
    </location>
</feature>
<name>A0A139SXB6_9GAMM</name>
<proteinExistence type="predicted"/>
<organism evidence="2 3">
    <name type="scientific">Ventosimonas gracilis</name>
    <dbReference type="NCBI Taxonomy" id="1680762"/>
    <lineage>
        <taxon>Bacteria</taxon>
        <taxon>Pseudomonadati</taxon>
        <taxon>Pseudomonadota</taxon>
        <taxon>Gammaproteobacteria</taxon>
        <taxon>Pseudomonadales</taxon>
        <taxon>Ventosimonadaceae</taxon>
        <taxon>Ventosimonas</taxon>
    </lineage>
</organism>
<evidence type="ECO:0000256" key="1">
    <source>
        <dbReference type="SAM" id="Phobius"/>
    </source>
</evidence>